<accession>A0A1I7KD76</accession>
<proteinExistence type="predicted"/>
<name>A0A1I7KD76_9GAMM</name>
<organism evidence="1 2">
    <name type="scientific">Halomonas korlensis</name>
    <dbReference type="NCBI Taxonomy" id="463301"/>
    <lineage>
        <taxon>Bacteria</taxon>
        <taxon>Pseudomonadati</taxon>
        <taxon>Pseudomonadota</taxon>
        <taxon>Gammaproteobacteria</taxon>
        <taxon>Oceanospirillales</taxon>
        <taxon>Halomonadaceae</taxon>
        <taxon>Halomonas</taxon>
    </lineage>
</organism>
<dbReference type="STRING" id="463301.SAMN04487955_11813"/>
<evidence type="ECO:0000313" key="1">
    <source>
        <dbReference type="EMBL" id="SFU95392.1"/>
    </source>
</evidence>
<keyword evidence="1" id="KW-0449">Lipoprotein</keyword>
<dbReference type="OrthoDB" id="6156230at2"/>
<reference evidence="2" key="1">
    <citation type="submission" date="2016-10" db="EMBL/GenBank/DDBJ databases">
        <authorList>
            <person name="Varghese N."/>
            <person name="Submissions S."/>
        </authorList>
    </citation>
    <scope>NUCLEOTIDE SEQUENCE [LARGE SCALE GENOMIC DNA]</scope>
    <source>
        <strain evidence="2">CGMCC 1.6981</strain>
    </source>
</reference>
<sequence>MRQVITLLRERKSRQRAALSRSWRFFPRSWRLYSLTWRIGGLIASALVLGGCASGGVSPQGAAIRGLLPGDDDINERAEAISFASLIADTGDRSGLVVLGAAGGPATFWPTGNNGMLSLYHDGLQATAGLRENLLSTRYAPTQGEGPADYVPWQQETPVAYRLERLWEDADGLTRALGADARLNCESPAALALPLGEQQVERCVAERQWDDGRETQATLWRDPSTRRLWAVDETPWPGGPRIHWEVARPWW</sequence>
<dbReference type="EMBL" id="FPBP01000018">
    <property type="protein sequence ID" value="SFU95392.1"/>
    <property type="molecule type" value="Genomic_DNA"/>
</dbReference>
<keyword evidence="2" id="KW-1185">Reference proteome</keyword>
<gene>
    <name evidence="1" type="ORF">SAMN04487955_11813</name>
</gene>
<dbReference type="Proteomes" id="UP000198693">
    <property type="component" value="Unassembled WGS sequence"/>
</dbReference>
<protein>
    <submittedName>
        <fullName evidence="1">Group 4 capsule polysaccharide lipoprotein gfcB, YjbF</fullName>
    </submittedName>
</protein>
<dbReference type="SUPFAM" id="SSF159270">
    <property type="entry name" value="YmcC-like"/>
    <property type="match status" value="1"/>
</dbReference>
<dbReference type="Gene3D" id="2.40.360.10">
    <property type="entry name" value="YmcC-like"/>
    <property type="match status" value="1"/>
</dbReference>
<dbReference type="AlphaFoldDB" id="A0A1I7KD76"/>
<dbReference type="InterPro" id="IPR023373">
    <property type="entry name" value="YmcC_sf"/>
</dbReference>
<dbReference type="RefSeq" id="WP_089797399.1">
    <property type="nucleotide sequence ID" value="NZ_FPBP01000018.1"/>
</dbReference>
<evidence type="ECO:0000313" key="2">
    <source>
        <dbReference type="Proteomes" id="UP000198693"/>
    </source>
</evidence>